<feature type="transmembrane region" description="Helical" evidence="1">
    <location>
        <begin position="134"/>
        <end position="156"/>
    </location>
</feature>
<dbReference type="GO" id="GO:0016020">
    <property type="term" value="C:membrane"/>
    <property type="evidence" value="ECO:0007669"/>
    <property type="project" value="TreeGrafter"/>
</dbReference>
<feature type="transmembrane region" description="Helical" evidence="1">
    <location>
        <begin position="12"/>
        <end position="29"/>
    </location>
</feature>
<feature type="domain" description="Acyltransferase 3" evidence="2">
    <location>
        <begin position="7"/>
        <end position="351"/>
    </location>
</feature>
<feature type="transmembrane region" description="Helical" evidence="1">
    <location>
        <begin position="295"/>
        <end position="316"/>
    </location>
</feature>
<dbReference type="PANTHER" id="PTHR23028:SF131">
    <property type="entry name" value="BLR2367 PROTEIN"/>
    <property type="match status" value="1"/>
</dbReference>
<dbReference type="RefSeq" id="WP_004959542.1">
    <property type="nucleotide sequence ID" value="NZ_JAQMZQ010000008.1"/>
</dbReference>
<dbReference type="Pfam" id="PF01757">
    <property type="entry name" value="Acyl_transf_3"/>
    <property type="match status" value="1"/>
</dbReference>
<accession>A0A3S4FQ74</accession>
<dbReference type="InterPro" id="IPR050879">
    <property type="entry name" value="Acyltransferase_3"/>
</dbReference>
<keyword evidence="1" id="KW-1133">Transmembrane helix</keyword>
<protein>
    <submittedName>
        <fullName evidence="3">Uncharacterized protein conserved in bacteria</fullName>
    </submittedName>
</protein>
<proteinExistence type="predicted"/>
<feature type="transmembrane region" description="Helical" evidence="1">
    <location>
        <begin position="41"/>
        <end position="62"/>
    </location>
</feature>
<keyword evidence="1" id="KW-0812">Transmembrane</keyword>
<feature type="transmembrane region" description="Helical" evidence="1">
    <location>
        <begin position="83"/>
        <end position="100"/>
    </location>
</feature>
<reference evidence="3 4" key="1">
    <citation type="submission" date="2018-12" db="EMBL/GenBank/DDBJ databases">
        <authorList>
            <consortium name="Pathogen Informatics"/>
        </authorList>
    </citation>
    <scope>NUCLEOTIDE SEQUENCE [LARGE SCALE GENOMIC DNA]</scope>
    <source>
        <strain evidence="3 4">NCTC11214</strain>
    </source>
</reference>
<name>A0A3S4FQ74_SEROD</name>
<organism evidence="3 4">
    <name type="scientific">Serratia odorifera</name>
    <dbReference type="NCBI Taxonomy" id="618"/>
    <lineage>
        <taxon>Bacteria</taxon>
        <taxon>Pseudomonadati</taxon>
        <taxon>Pseudomonadota</taxon>
        <taxon>Gammaproteobacteria</taxon>
        <taxon>Enterobacterales</taxon>
        <taxon>Yersiniaceae</taxon>
        <taxon>Serratia</taxon>
    </lineage>
</organism>
<feature type="transmembrane region" description="Helical" evidence="1">
    <location>
        <begin position="241"/>
        <end position="260"/>
    </location>
</feature>
<feature type="transmembrane region" description="Helical" evidence="1">
    <location>
        <begin position="266"/>
        <end position="283"/>
    </location>
</feature>
<dbReference type="EMBL" id="LR134117">
    <property type="protein sequence ID" value="VDZ59183.1"/>
    <property type="molecule type" value="Genomic_DNA"/>
</dbReference>
<evidence type="ECO:0000259" key="2">
    <source>
        <dbReference type="Pfam" id="PF01757"/>
    </source>
</evidence>
<dbReference type="AlphaFoldDB" id="A0A3S4FQ74"/>
<evidence type="ECO:0000313" key="4">
    <source>
        <dbReference type="Proteomes" id="UP000281391"/>
    </source>
</evidence>
<evidence type="ECO:0000313" key="3">
    <source>
        <dbReference type="EMBL" id="VDZ59183.1"/>
    </source>
</evidence>
<feature type="transmembrane region" description="Helical" evidence="1">
    <location>
        <begin position="208"/>
        <end position="229"/>
    </location>
</feature>
<dbReference type="GO" id="GO:0000271">
    <property type="term" value="P:polysaccharide biosynthetic process"/>
    <property type="evidence" value="ECO:0007669"/>
    <property type="project" value="TreeGrafter"/>
</dbReference>
<dbReference type="Proteomes" id="UP000281391">
    <property type="component" value="Chromosome"/>
</dbReference>
<dbReference type="KEGG" id="sof:NCTC11214_02991"/>
<gene>
    <name evidence="3" type="ORF">NCTC11214_02991</name>
</gene>
<feature type="transmembrane region" description="Helical" evidence="1">
    <location>
        <begin position="336"/>
        <end position="354"/>
    </location>
</feature>
<keyword evidence="1" id="KW-0472">Membrane</keyword>
<dbReference type="PANTHER" id="PTHR23028">
    <property type="entry name" value="ACETYLTRANSFERASE"/>
    <property type="match status" value="1"/>
</dbReference>
<feature type="transmembrane region" description="Helical" evidence="1">
    <location>
        <begin position="168"/>
        <end position="188"/>
    </location>
</feature>
<dbReference type="GO" id="GO:0016747">
    <property type="term" value="F:acyltransferase activity, transferring groups other than amino-acyl groups"/>
    <property type="evidence" value="ECO:0007669"/>
    <property type="project" value="InterPro"/>
</dbReference>
<evidence type="ECO:0000256" key="1">
    <source>
        <dbReference type="SAM" id="Phobius"/>
    </source>
</evidence>
<sequence>MKNNNIESIQLLRGIAALMVVFGHNRSLLGDINSGSFMDYLTLNAAFGVEIFFIISGFIIAYSTKRLLSYPIVDFTIKRFFRVYPLYFMVFSLFIMVIGYNSSSGTWLGPEFSLTNVLKSYLLLPLDPNNIAPYYGWGTLVVSWTLGYEVYFYLLFALSMALSKKYRSYLCALLLVAGYLLGCMLPGGQFTLDANSFTIADIGAWRNVGFIFNPIVLDFVLGLMLAELYQSKYSRLFHHKPTAVLMIPIFIICILFWLTGYRAGQGITHSAVIALALIVALLTMEHALKLTLPSVLVNIGAYSYSLYLIHVPVLKFIQIHGDRLPGLPANEGVVKYIYSISLSISLSIILYYFVEQRLIKFARNICRRIENSSQPG</sequence>
<dbReference type="InterPro" id="IPR002656">
    <property type="entry name" value="Acyl_transf_3_dom"/>
</dbReference>